<dbReference type="PRINTS" id="PR00053">
    <property type="entry name" value="FORKHEAD"/>
</dbReference>
<reference evidence="8" key="1">
    <citation type="submission" date="2021-01" db="EMBL/GenBank/DDBJ databases">
        <authorList>
            <person name="Kaushik A."/>
        </authorList>
    </citation>
    <scope>NUCLEOTIDE SEQUENCE</scope>
    <source>
        <strain evidence="8">AG4-R118</strain>
    </source>
</reference>
<dbReference type="GO" id="GO:0000978">
    <property type="term" value="F:RNA polymerase II cis-regulatory region sequence-specific DNA binding"/>
    <property type="evidence" value="ECO:0007669"/>
    <property type="project" value="TreeGrafter"/>
</dbReference>
<keyword evidence="2 5" id="KW-0238">DNA-binding</keyword>
<evidence type="ECO:0000256" key="5">
    <source>
        <dbReference type="PROSITE-ProRule" id="PRU00089"/>
    </source>
</evidence>
<dbReference type="InterPro" id="IPR036388">
    <property type="entry name" value="WH-like_DNA-bd_sf"/>
</dbReference>
<name>A0A8H3GFS1_9AGAM</name>
<feature type="compositionally biased region" description="Polar residues" evidence="6">
    <location>
        <begin position="286"/>
        <end position="303"/>
    </location>
</feature>
<dbReference type="CDD" id="cd00059">
    <property type="entry name" value="FH_FOX"/>
    <property type="match status" value="1"/>
</dbReference>
<comment type="caution">
    <text evidence="8">The sequence shown here is derived from an EMBL/GenBank/DDBJ whole genome shotgun (WGS) entry which is preliminary data.</text>
</comment>
<dbReference type="InterPro" id="IPR001766">
    <property type="entry name" value="Fork_head_dom"/>
</dbReference>
<dbReference type="EMBL" id="CAJMWX010001032">
    <property type="protein sequence ID" value="CAE6447202.1"/>
    <property type="molecule type" value="Genomic_DNA"/>
</dbReference>
<keyword evidence="3" id="KW-0804">Transcription</keyword>
<feature type="domain" description="Fork-head" evidence="7">
    <location>
        <begin position="82"/>
        <end position="177"/>
    </location>
</feature>
<evidence type="ECO:0000256" key="1">
    <source>
        <dbReference type="ARBA" id="ARBA00023015"/>
    </source>
</evidence>
<feature type="region of interest" description="Disordered" evidence="6">
    <location>
        <begin position="21"/>
        <end position="43"/>
    </location>
</feature>
<protein>
    <recommendedName>
        <fullName evidence="7">Fork-head domain-containing protein</fullName>
    </recommendedName>
</protein>
<feature type="compositionally biased region" description="Basic and acidic residues" evidence="6">
    <location>
        <begin position="195"/>
        <end position="209"/>
    </location>
</feature>
<sequence length="358" mass="40284">MNSKSAFRDRGPQVVPELFEGRLADNMGDDLSPSSSNEALQPATDAHAGACVDKCSYKISQPEMDPELAGLGALEDGRPGERPAYPFTTLIRYAIKGSPNGRLLLEDIYNAIQTRYSYFATAPSGWKNSVRHTLSLMTCFEKVPRLLTEPGKGSYWTVNDSMPHAKPSRVRIRKRKARTEDDILLETSRSVPDALHPESSDGESPKSSDRLSPYDTAVGSAHRHSSYVHEHTHDLLFRYKHNMDGVPHSYRYRWDGSWVEGDHPSVVDERRQERGQPEIEPGPSHGYNSNDPQVGQSRQSEQQEGPIVPEERGSSPVNYRLVLMADLEKLRDALSRRDDIDDEWCRLMVERVRGTGLL</sequence>
<dbReference type="PROSITE" id="PS50039">
    <property type="entry name" value="FORK_HEAD_3"/>
    <property type="match status" value="1"/>
</dbReference>
<evidence type="ECO:0000256" key="3">
    <source>
        <dbReference type="ARBA" id="ARBA00023163"/>
    </source>
</evidence>
<evidence type="ECO:0000256" key="4">
    <source>
        <dbReference type="ARBA" id="ARBA00023242"/>
    </source>
</evidence>
<dbReference type="Gene3D" id="1.10.10.10">
    <property type="entry name" value="Winged helix-like DNA-binding domain superfamily/Winged helix DNA-binding domain"/>
    <property type="match status" value="1"/>
</dbReference>
<feature type="DNA-binding region" description="Fork-head" evidence="5">
    <location>
        <begin position="82"/>
        <end position="177"/>
    </location>
</feature>
<dbReference type="AlphaFoldDB" id="A0A8H3GFS1"/>
<dbReference type="Proteomes" id="UP000663888">
    <property type="component" value="Unassembled WGS sequence"/>
</dbReference>
<feature type="compositionally biased region" description="Basic and acidic residues" evidence="6">
    <location>
        <begin position="263"/>
        <end position="277"/>
    </location>
</feature>
<dbReference type="SMART" id="SM00339">
    <property type="entry name" value="FH"/>
    <property type="match status" value="1"/>
</dbReference>
<feature type="region of interest" description="Disordered" evidence="6">
    <location>
        <begin position="166"/>
        <end position="225"/>
    </location>
</feature>
<accession>A0A8H3GFS1</accession>
<evidence type="ECO:0000259" key="7">
    <source>
        <dbReference type="PROSITE" id="PS50039"/>
    </source>
</evidence>
<evidence type="ECO:0000313" key="8">
    <source>
        <dbReference type="EMBL" id="CAE6447202.1"/>
    </source>
</evidence>
<gene>
    <name evidence="8" type="ORF">RDB_LOCUS60484</name>
</gene>
<evidence type="ECO:0000313" key="9">
    <source>
        <dbReference type="Proteomes" id="UP000663888"/>
    </source>
</evidence>
<dbReference type="PANTHER" id="PTHR46078">
    <property type="entry name" value="FORKHEAD BOX PROTEIN J2 FAMILY MEMBER"/>
    <property type="match status" value="1"/>
</dbReference>
<dbReference type="GO" id="GO:0005634">
    <property type="term" value="C:nucleus"/>
    <property type="evidence" value="ECO:0007669"/>
    <property type="project" value="UniProtKB-SubCell"/>
</dbReference>
<dbReference type="SUPFAM" id="SSF46785">
    <property type="entry name" value="Winged helix' DNA-binding domain"/>
    <property type="match status" value="1"/>
</dbReference>
<dbReference type="Pfam" id="PF00250">
    <property type="entry name" value="Forkhead"/>
    <property type="match status" value="1"/>
</dbReference>
<evidence type="ECO:0000256" key="2">
    <source>
        <dbReference type="ARBA" id="ARBA00023125"/>
    </source>
</evidence>
<evidence type="ECO:0000256" key="6">
    <source>
        <dbReference type="SAM" id="MobiDB-lite"/>
    </source>
</evidence>
<comment type="subcellular location">
    <subcellularLocation>
        <location evidence="5">Nucleus</location>
    </subcellularLocation>
</comment>
<dbReference type="InterPro" id="IPR036390">
    <property type="entry name" value="WH_DNA-bd_sf"/>
</dbReference>
<dbReference type="GO" id="GO:0000981">
    <property type="term" value="F:DNA-binding transcription factor activity, RNA polymerase II-specific"/>
    <property type="evidence" value="ECO:0007669"/>
    <property type="project" value="TreeGrafter"/>
</dbReference>
<dbReference type="InterPro" id="IPR030456">
    <property type="entry name" value="TF_fork_head_CS_2"/>
</dbReference>
<feature type="compositionally biased region" description="Basic residues" evidence="6">
    <location>
        <begin position="166"/>
        <end position="177"/>
    </location>
</feature>
<keyword evidence="1" id="KW-0805">Transcription regulation</keyword>
<dbReference type="PROSITE" id="PS00658">
    <property type="entry name" value="FORK_HEAD_2"/>
    <property type="match status" value="1"/>
</dbReference>
<dbReference type="PANTHER" id="PTHR46078:SF2">
    <property type="entry name" value="FORK-HEAD DOMAIN-CONTAINING PROTEIN"/>
    <property type="match status" value="1"/>
</dbReference>
<dbReference type="InterPro" id="IPR045912">
    <property type="entry name" value="FOXJ2/3-like"/>
</dbReference>
<feature type="region of interest" description="Disordered" evidence="6">
    <location>
        <begin position="263"/>
        <end position="313"/>
    </location>
</feature>
<organism evidence="8 9">
    <name type="scientific">Rhizoctonia solani</name>
    <dbReference type="NCBI Taxonomy" id="456999"/>
    <lineage>
        <taxon>Eukaryota</taxon>
        <taxon>Fungi</taxon>
        <taxon>Dikarya</taxon>
        <taxon>Basidiomycota</taxon>
        <taxon>Agaricomycotina</taxon>
        <taxon>Agaricomycetes</taxon>
        <taxon>Cantharellales</taxon>
        <taxon>Ceratobasidiaceae</taxon>
        <taxon>Rhizoctonia</taxon>
    </lineage>
</organism>
<proteinExistence type="predicted"/>
<keyword evidence="4 5" id="KW-0539">Nucleus</keyword>